<feature type="chain" id="PRO_5045724610" description="DUF4412 domain-containing protein" evidence="1">
    <location>
        <begin position="21"/>
        <end position="226"/>
    </location>
</feature>
<organism evidence="2 3">
    <name type="scientific">Flavobacterium arsenatis</name>
    <dbReference type="NCBI Taxonomy" id="1484332"/>
    <lineage>
        <taxon>Bacteria</taxon>
        <taxon>Pseudomonadati</taxon>
        <taxon>Bacteroidota</taxon>
        <taxon>Flavobacteriia</taxon>
        <taxon>Flavobacteriales</taxon>
        <taxon>Flavobacteriaceae</taxon>
        <taxon>Flavobacterium</taxon>
    </lineage>
</organism>
<proteinExistence type="predicted"/>
<protein>
    <recommendedName>
        <fullName evidence="4">DUF4412 domain-containing protein</fullName>
    </recommendedName>
</protein>
<name>A0ABU1TJX4_9FLAO</name>
<evidence type="ECO:0000256" key="1">
    <source>
        <dbReference type="SAM" id="SignalP"/>
    </source>
</evidence>
<evidence type="ECO:0000313" key="3">
    <source>
        <dbReference type="Proteomes" id="UP001255185"/>
    </source>
</evidence>
<reference evidence="2 3" key="1">
    <citation type="submission" date="2023-07" db="EMBL/GenBank/DDBJ databases">
        <title>Sorghum-associated microbial communities from plants grown in Nebraska, USA.</title>
        <authorList>
            <person name="Schachtman D."/>
        </authorList>
    </citation>
    <scope>NUCLEOTIDE SEQUENCE [LARGE SCALE GENOMIC DNA]</scope>
    <source>
        <strain evidence="2 3">3773</strain>
    </source>
</reference>
<gene>
    <name evidence="2" type="ORF">J2X31_000161</name>
</gene>
<evidence type="ECO:0008006" key="4">
    <source>
        <dbReference type="Google" id="ProtNLM"/>
    </source>
</evidence>
<dbReference type="Proteomes" id="UP001255185">
    <property type="component" value="Unassembled WGS sequence"/>
</dbReference>
<dbReference type="EMBL" id="JAVDVI010000001">
    <property type="protein sequence ID" value="MDR6966168.1"/>
    <property type="molecule type" value="Genomic_DNA"/>
</dbReference>
<accession>A0ABU1TJX4</accession>
<feature type="signal peptide" evidence="1">
    <location>
        <begin position="1"/>
        <end position="20"/>
    </location>
</feature>
<evidence type="ECO:0000313" key="2">
    <source>
        <dbReference type="EMBL" id="MDR6966168.1"/>
    </source>
</evidence>
<comment type="caution">
    <text evidence="2">The sequence shown here is derived from an EMBL/GenBank/DDBJ whole genome shotgun (WGS) entry which is preliminary data.</text>
</comment>
<sequence length="226" mass="26689">MNLKSILFFLLLSFSVFSQKQFEFDYMLIYDFKSDESSESEEMVFLTNSKDNSYNILLISKKENWSVSMNHKDFVSMPFELPKLQLESLKVLTLNCDLIRSTGDYNKEKIDKNYKFIDVEPVDIDGFLYETFALKLVDSKKEKKKKEPTFYYCIEKNTDFHLPILLNSVINVNYFEEKSVPNGIAKEMYLVSYVKKEKTSIFKLKDILKIHKTVLLPKDCEVYLNK</sequence>
<keyword evidence="3" id="KW-1185">Reference proteome</keyword>
<keyword evidence="1" id="KW-0732">Signal</keyword>
<dbReference type="RefSeq" id="WP_310023623.1">
    <property type="nucleotide sequence ID" value="NZ_JAVDVI010000001.1"/>
</dbReference>